<dbReference type="PRINTS" id="PR00417">
    <property type="entry name" value="PRTPISMRASEI"/>
</dbReference>
<keyword evidence="4" id="KW-0479">Metal-binding</keyword>
<dbReference type="SMART" id="SM00493">
    <property type="entry name" value="TOPRIM"/>
    <property type="match status" value="1"/>
</dbReference>
<dbReference type="CDD" id="cd00186">
    <property type="entry name" value="TOP1Ac"/>
    <property type="match status" value="1"/>
</dbReference>
<dbReference type="PROSITE" id="PS00396">
    <property type="entry name" value="TOPO_IA_1"/>
    <property type="match status" value="1"/>
</dbReference>
<gene>
    <name evidence="11" type="ORF">METZ01_LOCUS2295</name>
</gene>
<evidence type="ECO:0000256" key="7">
    <source>
        <dbReference type="ARBA" id="ARBA00023125"/>
    </source>
</evidence>
<dbReference type="InterPro" id="IPR000380">
    <property type="entry name" value="Topo_IA"/>
</dbReference>
<evidence type="ECO:0000259" key="10">
    <source>
        <dbReference type="PROSITE" id="PS52039"/>
    </source>
</evidence>
<dbReference type="PANTHER" id="PTHR42785:SF1">
    <property type="entry name" value="DNA TOPOISOMERASE"/>
    <property type="match status" value="1"/>
</dbReference>
<dbReference type="GO" id="GO:0006265">
    <property type="term" value="P:DNA topological change"/>
    <property type="evidence" value="ECO:0007669"/>
    <property type="project" value="InterPro"/>
</dbReference>
<feature type="domain" description="Topo IA-type catalytic" evidence="10">
    <location>
        <begin position="128"/>
        <end position="579"/>
    </location>
</feature>
<evidence type="ECO:0000256" key="4">
    <source>
        <dbReference type="ARBA" id="ARBA00022723"/>
    </source>
</evidence>
<dbReference type="Gene3D" id="1.10.460.10">
    <property type="entry name" value="Topoisomerase I, domain 2"/>
    <property type="match status" value="1"/>
</dbReference>
<dbReference type="InterPro" id="IPR013826">
    <property type="entry name" value="Topo_IA_cen_sub3"/>
</dbReference>
<dbReference type="Pfam" id="PF13368">
    <property type="entry name" value="Toprim_C_rpt"/>
    <property type="match status" value="4"/>
</dbReference>
<reference evidence="11" key="1">
    <citation type="submission" date="2018-05" db="EMBL/GenBank/DDBJ databases">
        <authorList>
            <person name="Lanie J.A."/>
            <person name="Ng W.-L."/>
            <person name="Kazmierczak K.M."/>
            <person name="Andrzejewski T.M."/>
            <person name="Davidsen T.M."/>
            <person name="Wayne K.J."/>
            <person name="Tettelin H."/>
            <person name="Glass J.I."/>
            <person name="Rusch D."/>
            <person name="Podicherti R."/>
            <person name="Tsui H.-C.T."/>
            <person name="Winkler M.E."/>
        </authorList>
    </citation>
    <scope>NUCLEOTIDE SEQUENCE</scope>
</reference>
<accession>A0A381N4B2</accession>
<dbReference type="InterPro" id="IPR023406">
    <property type="entry name" value="Topo_IA_AS"/>
</dbReference>
<evidence type="ECO:0000256" key="3">
    <source>
        <dbReference type="ARBA" id="ARBA00012891"/>
    </source>
</evidence>
<dbReference type="PANTHER" id="PTHR42785">
    <property type="entry name" value="DNA TOPOISOMERASE, TYPE IA, CORE"/>
    <property type="match status" value="1"/>
</dbReference>
<dbReference type="NCBIfam" id="TIGR01051">
    <property type="entry name" value="topA_bact"/>
    <property type="match status" value="1"/>
</dbReference>
<dbReference type="PROSITE" id="PS52039">
    <property type="entry name" value="TOPO_IA_2"/>
    <property type="match status" value="1"/>
</dbReference>
<dbReference type="Gene3D" id="3.40.50.140">
    <property type="match status" value="1"/>
</dbReference>
<evidence type="ECO:0000256" key="8">
    <source>
        <dbReference type="ARBA" id="ARBA00023235"/>
    </source>
</evidence>
<dbReference type="Pfam" id="PF01751">
    <property type="entry name" value="Toprim"/>
    <property type="match status" value="1"/>
</dbReference>
<keyword evidence="5" id="KW-0460">Magnesium</keyword>
<dbReference type="InterPro" id="IPR003602">
    <property type="entry name" value="Topo_IA_DNA-bd_dom"/>
</dbReference>
<dbReference type="InterPro" id="IPR028612">
    <property type="entry name" value="Topoisom_1_IA"/>
</dbReference>
<keyword evidence="8" id="KW-0413">Isomerase</keyword>
<dbReference type="AlphaFoldDB" id="A0A381N4B2"/>
<dbReference type="PROSITE" id="PS50880">
    <property type="entry name" value="TOPRIM"/>
    <property type="match status" value="1"/>
</dbReference>
<evidence type="ECO:0000256" key="1">
    <source>
        <dbReference type="ARBA" id="ARBA00000213"/>
    </source>
</evidence>
<evidence type="ECO:0000256" key="6">
    <source>
        <dbReference type="ARBA" id="ARBA00023029"/>
    </source>
</evidence>
<evidence type="ECO:0000313" key="11">
    <source>
        <dbReference type="EMBL" id="SUZ49441.1"/>
    </source>
</evidence>
<dbReference type="GO" id="GO:0046872">
    <property type="term" value="F:metal ion binding"/>
    <property type="evidence" value="ECO:0007669"/>
    <property type="project" value="UniProtKB-KW"/>
</dbReference>
<dbReference type="GO" id="GO:0003917">
    <property type="term" value="F:DNA topoisomerase type I (single strand cut, ATP-independent) activity"/>
    <property type="evidence" value="ECO:0007669"/>
    <property type="project" value="UniProtKB-EC"/>
</dbReference>
<dbReference type="SUPFAM" id="SSF56712">
    <property type="entry name" value="Prokaryotic type I DNA topoisomerase"/>
    <property type="match status" value="1"/>
</dbReference>
<dbReference type="InterPro" id="IPR013824">
    <property type="entry name" value="Topo_IA_cen_sub1"/>
</dbReference>
<dbReference type="EMBL" id="UINC01000116">
    <property type="protein sequence ID" value="SUZ49441.1"/>
    <property type="molecule type" value="Genomic_DNA"/>
</dbReference>
<dbReference type="InterPro" id="IPR006171">
    <property type="entry name" value="TOPRIM_dom"/>
</dbReference>
<dbReference type="EC" id="5.6.2.1" evidence="3"/>
<keyword evidence="6" id="KW-0799">Topoisomerase</keyword>
<comment type="catalytic activity">
    <reaction evidence="1">
        <text>ATP-independent breakage of single-stranded DNA, followed by passage and rejoining.</text>
        <dbReference type="EC" id="5.6.2.1"/>
    </reaction>
</comment>
<dbReference type="HAMAP" id="MF_00952">
    <property type="entry name" value="Topoisom_1_prok"/>
    <property type="match status" value="1"/>
</dbReference>
<proteinExistence type="inferred from homology"/>
<sequence>MSQKSIIIVESPAKAKTISKYLGDEFEVLACVGHVKDLPRGSLGVDVDNDFTMELVVLDDKKDFFKTLRKKAKNSPEIILATDPDREGEAIAAHIASEVPDTKLSRVQFTEITNSGVKGGMEHRIEIDENLVEAQRTRRVIDRLVGYKISPVLWSTLQKNMSFVKESLSAGRVQSAALKIIIDRERKRSKFKQITYFGLTSKLTTLDEEIFNARLYNLDSKRVARGRDFDQESGELTKNNLIALSESQAKALVEELKLGPWVVSKVEEKPKTSNPRPPFTTSTLQQEAARKLKFNTRKTMSIAQRLYEAGYITYMRTDSTHLSGEAISAARAEIKKLFGDDFLPAKPREYKSKVKNAQEAHEAIRPAGRTFRPIEQGANTISEEEAKLYELIWKRTIACQMPSAKLKQTTVTIENQNSEFRANGQVILFPGYMKVYVEGKDDPKSIIANKENVLPEIKENDHLGCDNLTIDESTTKPPARFTEASLVKEMEANGIGRPSTYSSIINKIQQKDYVRNNNRSLTPTFLAVAVTQLLENHFEPLVDVKFTAQMEDGLDAIARGDMKSLPFMKEFYFGTESVLGLLKMLDDKIDIPKACIIPLNGDVKEPIIARVGNYGPYIQHGDVRRNIPDILAPGDITIDKAMEILKNNPENADKELGSDPASGQTIVFKVGPYGPYIQLGDTKTRKSVPKGIDVNSLDLEYALALLALPRHVGDHPDSGEPIMADYGRYGPYLKMGKQNATLKGTETPLDITLKKAIDLLANRNKKSSVMRTLGEHPKSGETLVVKDGRYGPYISDGKVNASLNNLFEPEIITLQEAIELIDEKRAKGPTKKRRKKR</sequence>
<keyword evidence="7" id="KW-0238">DNA-binding</keyword>
<dbReference type="InterPro" id="IPR013497">
    <property type="entry name" value="Topo_IA_cen"/>
</dbReference>
<feature type="domain" description="Toprim" evidence="9">
    <location>
        <begin position="4"/>
        <end position="112"/>
    </location>
</feature>
<evidence type="ECO:0000256" key="2">
    <source>
        <dbReference type="ARBA" id="ARBA00009446"/>
    </source>
</evidence>
<dbReference type="InterPro" id="IPR025589">
    <property type="entry name" value="Toprim_C_rpt"/>
</dbReference>
<dbReference type="GO" id="GO:0003677">
    <property type="term" value="F:DNA binding"/>
    <property type="evidence" value="ECO:0007669"/>
    <property type="project" value="UniProtKB-KW"/>
</dbReference>
<dbReference type="InterPro" id="IPR023405">
    <property type="entry name" value="Topo_IA_core_domain"/>
</dbReference>
<dbReference type="SMART" id="SM00436">
    <property type="entry name" value="TOP1Bc"/>
    <property type="match status" value="1"/>
</dbReference>
<evidence type="ECO:0000256" key="5">
    <source>
        <dbReference type="ARBA" id="ARBA00022842"/>
    </source>
</evidence>
<organism evidence="11">
    <name type="scientific">marine metagenome</name>
    <dbReference type="NCBI Taxonomy" id="408172"/>
    <lineage>
        <taxon>unclassified sequences</taxon>
        <taxon>metagenomes</taxon>
        <taxon>ecological metagenomes</taxon>
    </lineage>
</organism>
<dbReference type="SMART" id="SM00437">
    <property type="entry name" value="TOP1Ac"/>
    <property type="match status" value="1"/>
</dbReference>
<dbReference type="Gene3D" id="1.10.290.10">
    <property type="entry name" value="Topoisomerase I, domain 4"/>
    <property type="match status" value="1"/>
</dbReference>
<name>A0A381N4B2_9ZZZZ</name>
<comment type="similarity">
    <text evidence="2">Belongs to the type IA topoisomerase family.</text>
</comment>
<dbReference type="InterPro" id="IPR005733">
    <property type="entry name" value="TopoI_bac-type"/>
</dbReference>
<evidence type="ECO:0000259" key="9">
    <source>
        <dbReference type="PROSITE" id="PS50880"/>
    </source>
</evidence>
<dbReference type="InterPro" id="IPR003601">
    <property type="entry name" value="Topo_IA_2"/>
</dbReference>
<dbReference type="Gene3D" id="2.70.20.10">
    <property type="entry name" value="Topoisomerase I, domain 3"/>
    <property type="match status" value="1"/>
</dbReference>
<dbReference type="InterPro" id="IPR013825">
    <property type="entry name" value="Topo_IA_cen_sub2"/>
</dbReference>
<protein>
    <recommendedName>
        <fullName evidence="3">DNA topoisomerase</fullName>
        <ecNumber evidence="3">5.6.2.1</ecNumber>
    </recommendedName>
</protein>
<dbReference type="Pfam" id="PF01131">
    <property type="entry name" value="Topoisom_bac"/>
    <property type="match status" value="1"/>
</dbReference>